<dbReference type="AlphaFoldDB" id="A0A1E3PCX6"/>
<sequence length="382" mass="43843">MASIGTFFTNIGNGPKVLFSPTKSVVSFKPHHSPSKISRGRDNHEVVSMKEGKASRRARRLRKTHKTNSDYDSSSLPFTPQGKDQIPEGVCDENCDWEDDKNFRSDQECDVHNSSISILSFSQLPASSPKRLFSMTPDSKLRRYARSRKTESTQRIDGRREHRLDCQPTQTQKYDLIHTPENLPELKISDGSQDRDHNQHQHKNQYQYQLHGQHWSTSSEFNSHKGYWFTDPFLPYTLSMYFQLLFNVILSCALLYFLYAFFRTVQNDVDQLVEQFSANVIAENAQCLWDFKINNCDKDLPGIKLECLELERCFNRDPAIIGRAKLSAGAFAEIIDSFIKPISYKSISVIFILTVGSFGVTNFGFNSFRRVNKMNSNESTQG</sequence>
<keyword evidence="5" id="KW-1185">Reference proteome</keyword>
<evidence type="ECO:0000256" key="2">
    <source>
        <dbReference type="SAM" id="Phobius"/>
    </source>
</evidence>
<keyword evidence="2" id="KW-1133">Transmembrane helix</keyword>
<name>A0A1E3PCX6_9ASCO</name>
<dbReference type="Proteomes" id="UP000095009">
    <property type="component" value="Unassembled WGS sequence"/>
</dbReference>
<feature type="transmembrane region" description="Helical" evidence="2">
    <location>
        <begin position="346"/>
        <end position="365"/>
    </location>
</feature>
<feature type="domain" description="Brl1/Brr6" evidence="3">
    <location>
        <begin position="238"/>
        <end position="369"/>
    </location>
</feature>
<protein>
    <recommendedName>
        <fullName evidence="3">Brl1/Brr6 domain-containing protein</fullName>
    </recommendedName>
</protein>
<feature type="transmembrane region" description="Helical" evidence="2">
    <location>
        <begin position="244"/>
        <end position="262"/>
    </location>
</feature>
<feature type="compositionally biased region" description="Basic residues" evidence="1">
    <location>
        <begin position="55"/>
        <end position="66"/>
    </location>
</feature>
<keyword evidence="2" id="KW-0472">Membrane</keyword>
<gene>
    <name evidence="4" type="ORF">NADFUDRAFT_48162</name>
</gene>
<evidence type="ECO:0000256" key="1">
    <source>
        <dbReference type="SAM" id="MobiDB-lite"/>
    </source>
</evidence>
<feature type="compositionally biased region" description="Basic and acidic residues" evidence="1">
    <location>
        <begin position="39"/>
        <end position="54"/>
    </location>
</feature>
<dbReference type="GO" id="GO:0031965">
    <property type="term" value="C:nuclear membrane"/>
    <property type="evidence" value="ECO:0007669"/>
    <property type="project" value="InterPro"/>
</dbReference>
<evidence type="ECO:0000259" key="3">
    <source>
        <dbReference type="SMART" id="SM01042"/>
    </source>
</evidence>
<dbReference type="SMART" id="SM01042">
    <property type="entry name" value="Brr6_like_C_C"/>
    <property type="match status" value="1"/>
</dbReference>
<accession>A0A1E3PCX6</accession>
<evidence type="ECO:0000313" key="5">
    <source>
        <dbReference type="Proteomes" id="UP000095009"/>
    </source>
</evidence>
<dbReference type="PANTHER" id="PTHR28136">
    <property type="entry name" value="NUCLEUS EXPORT PROTEIN BRR6"/>
    <property type="match status" value="1"/>
</dbReference>
<dbReference type="OrthoDB" id="5961at2759"/>
<dbReference type="InterPro" id="IPR018767">
    <property type="entry name" value="Brl1/Brr6_dom"/>
</dbReference>
<proteinExistence type="predicted"/>
<keyword evidence="2" id="KW-0812">Transmembrane</keyword>
<dbReference type="Pfam" id="PF10104">
    <property type="entry name" value="Brr6_like_C_C"/>
    <property type="match status" value="1"/>
</dbReference>
<dbReference type="PANTHER" id="PTHR28136:SF1">
    <property type="entry name" value="NUCLEUS EXPORT PROTEIN BRL1"/>
    <property type="match status" value="1"/>
</dbReference>
<dbReference type="GO" id="GO:0055088">
    <property type="term" value="P:lipid homeostasis"/>
    <property type="evidence" value="ECO:0007669"/>
    <property type="project" value="InterPro"/>
</dbReference>
<feature type="region of interest" description="Disordered" evidence="1">
    <location>
        <begin position="29"/>
        <end position="85"/>
    </location>
</feature>
<reference evidence="4 5" key="1">
    <citation type="journal article" date="2016" name="Proc. Natl. Acad. Sci. U.S.A.">
        <title>Comparative genomics of biotechnologically important yeasts.</title>
        <authorList>
            <person name="Riley R."/>
            <person name="Haridas S."/>
            <person name="Wolfe K.H."/>
            <person name="Lopes M.R."/>
            <person name="Hittinger C.T."/>
            <person name="Goeker M."/>
            <person name="Salamov A.A."/>
            <person name="Wisecaver J.H."/>
            <person name="Long T.M."/>
            <person name="Calvey C.H."/>
            <person name="Aerts A.L."/>
            <person name="Barry K.W."/>
            <person name="Choi C."/>
            <person name="Clum A."/>
            <person name="Coughlan A.Y."/>
            <person name="Deshpande S."/>
            <person name="Douglass A.P."/>
            <person name="Hanson S.J."/>
            <person name="Klenk H.-P."/>
            <person name="LaButti K.M."/>
            <person name="Lapidus A."/>
            <person name="Lindquist E.A."/>
            <person name="Lipzen A.M."/>
            <person name="Meier-Kolthoff J.P."/>
            <person name="Ohm R.A."/>
            <person name="Otillar R.P."/>
            <person name="Pangilinan J.L."/>
            <person name="Peng Y."/>
            <person name="Rokas A."/>
            <person name="Rosa C.A."/>
            <person name="Scheuner C."/>
            <person name="Sibirny A.A."/>
            <person name="Slot J.C."/>
            <person name="Stielow J.B."/>
            <person name="Sun H."/>
            <person name="Kurtzman C.P."/>
            <person name="Blackwell M."/>
            <person name="Grigoriev I.V."/>
            <person name="Jeffries T.W."/>
        </authorList>
    </citation>
    <scope>NUCLEOTIDE SEQUENCE [LARGE SCALE GENOMIC DNA]</scope>
    <source>
        <strain evidence="4 5">DSM 6958</strain>
    </source>
</reference>
<dbReference type="EMBL" id="KV454415">
    <property type="protein sequence ID" value="ODQ63266.1"/>
    <property type="molecule type" value="Genomic_DNA"/>
</dbReference>
<dbReference type="InterPro" id="IPR040202">
    <property type="entry name" value="Brl1/Brr6"/>
</dbReference>
<evidence type="ECO:0000313" key="4">
    <source>
        <dbReference type="EMBL" id="ODQ63266.1"/>
    </source>
</evidence>
<organism evidence="4 5">
    <name type="scientific">Nadsonia fulvescens var. elongata DSM 6958</name>
    <dbReference type="NCBI Taxonomy" id="857566"/>
    <lineage>
        <taxon>Eukaryota</taxon>
        <taxon>Fungi</taxon>
        <taxon>Dikarya</taxon>
        <taxon>Ascomycota</taxon>
        <taxon>Saccharomycotina</taxon>
        <taxon>Dipodascomycetes</taxon>
        <taxon>Dipodascales</taxon>
        <taxon>Dipodascales incertae sedis</taxon>
        <taxon>Nadsonia</taxon>
    </lineage>
</organism>
<dbReference type="GO" id="GO:0006998">
    <property type="term" value="P:nuclear envelope organization"/>
    <property type="evidence" value="ECO:0007669"/>
    <property type="project" value="InterPro"/>
</dbReference>